<gene>
    <name evidence="1" type="ORF">BAA01_15220</name>
</gene>
<dbReference type="InterPro" id="IPR012440">
    <property type="entry name" value="DUF1641"/>
</dbReference>
<dbReference type="AlphaFoldDB" id="A0A1Y3PLE7"/>
<organism evidence="1 2">
    <name type="scientific">Bacillus thermozeamaize</name>
    <dbReference type="NCBI Taxonomy" id="230954"/>
    <lineage>
        <taxon>Bacteria</taxon>
        <taxon>Bacillati</taxon>
        <taxon>Bacillota</taxon>
        <taxon>Bacilli</taxon>
        <taxon>Bacillales</taxon>
        <taxon>Bacillaceae</taxon>
        <taxon>Bacillus</taxon>
    </lineage>
</organism>
<dbReference type="PANTHER" id="PTHR39180">
    <property type="match status" value="1"/>
</dbReference>
<protein>
    <recommendedName>
        <fullName evidence="3">DUF1641 domain-containing protein</fullName>
    </recommendedName>
</protein>
<accession>A0A1Y3PLE7</accession>
<comment type="caution">
    <text evidence="1">The sequence shown here is derived from an EMBL/GenBank/DDBJ whole genome shotgun (WGS) entry which is preliminary data.</text>
</comment>
<reference evidence="2" key="1">
    <citation type="submission" date="2016-06" db="EMBL/GenBank/DDBJ databases">
        <authorList>
            <person name="Nascimento L."/>
            <person name="Pereira R.V."/>
            <person name="Martins L.F."/>
            <person name="Quaggio R.B."/>
            <person name="Silva A.M."/>
            <person name="Setubal J.C."/>
        </authorList>
    </citation>
    <scope>NUCLEOTIDE SEQUENCE [LARGE SCALE GENOMIC DNA]</scope>
</reference>
<dbReference type="Proteomes" id="UP000196475">
    <property type="component" value="Unassembled WGS sequence"/>
</dbReference>
<dbReference type="PANTHER" id="PTHR39180:SF2">
    <property type="entry name" value="DUF1641 DOMAIN-CONTAINING PROTEIN"/>
    <property type="match status" value="1"/>
</dbReference>
<evidence type="ECO:0000313" key="1">
    <source>
        <dbReference type="EMBL" id="OUM85938.1"/>
    </source>
</evidence>
<evidence type="ECO:0000313" key="2">
    <source>
        <dbReference type="Proteomes" id="UP000196475"/>
    </source>
</evidence>
<evidence type="ECO:0008006" key="3">
    <source>
        <dbReference type="Google" id="ProtNLM"/>
    </source>
</evidence>
<sequence>MEQTGKGAVAEAIDHTLTEKLLDTKTAEQLIHLLDKLENVTYLVEMLEHFFRRGPEIADSINDLVVLLRQSYFEPQTLKRFENVFSALQRMQEFLDSPQVQELFKSDVLDVRAVQVVGKVSRSMIKASEETAEMGAKRVGIVGLMRMLTDPEVQPALNFFLHFARHLSKEFVDARTVDRSSSG</sequence>
<name>A0A1Y3PLE7_9BACI</name>
<dbReference type="Pfam" id="PF07849">
    <property type="entry name" value="DUF1641"/>
    <property type="match status" value="1"/>
</dbReference>
<dbReference type="EMBL" id="LZRT01000095">
    <property type="protein sequence ID" value="OUM85938.1"/>
    <property type="molecule type" value="Genomic_DNA"/>
</dbReference>
<proteinExistence type="predicted"/>